<feature type="transmembrane region" description="Helical" evidence="6">
    <location>
        <begin position="501"/>
        <end position="524"/>
    </location>
</feature>
<dbReference type="Pfam" id="PF13906">
    <property type="entry name" value="AA_permease_C"/>
    <property type="match status" value="1"/>
</dbReference>
<dbReference type="EMBL" id="RCHS01002783">
    <property type="protein sequence ID" value="RMX45739.1"/>
    <property type="molecule type" value="Genomic_DNA"/>
</dbReference>
<keyword evidence="3 6" id="KW-0812">Transmembrane</keyword>
<keyword evidence="5 6" id="KW-0472">Membrane</keyword>
<sequence length="669" mass="73547">MADLLHCLTRRKKITQEEKTNTELSKCLTTWDLTSLGIGATLGAGIYVVSGQVAASIAGPAVIISFALAAVTSILSGLCYAEFGARVPRTTGSAYAYSYVTVGEIWAFIIGWNLILEYMIGTAADARALSACFDYVIGNVIRNLTLTYIGEINTPGLGTYPDIVSFIVTIIVTIVLAIGVKQSSTFSTIFNILNILVVLFVVVAGIFFVDTKNWTEGQGFFPYGASGVLSGAATCFYAYVGFDIIATTGEEAKNAPKSIPVAIVVSLLVIFVCYFGVSAVITLMVPFDQLDKLSPIPNAFVQRGFPLAKYIIGIGAVCGLSSSLLGSQFPLPRIIYAMASDGLLFKSLAKVNPRTEVPVIATVYPGLLTAIISLLFDLNELVEMMSIGTLLAYTLVSLCVLILRYQPDATEVPSTYLLHFAAEPEQDAYEKLSSPDYMTDEWDYEISTNRMVPTPNAADSCREYLNKGLSAGELTKSYRGNTKQFVQNKPRRGPTAQSLRIVQWAATLMFFSFIGFCAAIVYGLDALQRQSYVIVMFLVIFGILILFAIVVICLQPQNAKKISFRAPFVPALPMLAIFFNVFLMLKLSRLTWIRFGIWMGLGVLLYFGYSIWNSRERNRMLQGQGSFDRQVLLAENLDSMDIEYEMETIPAHRDDVEDFPPSPFKWDSL</sequence>
<feature type="transmembrane region" description="Helical" evidence="6">
    <location>
        <begin position="307"/>
        <end position="326"/>
    </location>
</feature>
<proteinExistence type="predicted"/>
<dbReference type="InterPro" id="IPR002293">
    <property type="entry name" value="AA/rel_permease1"/>
</dbReference>
<dbReference type="OMA" id="SKCLTTW"/>
<dbReference type="PANTHER" id="PTHR43243:SF4">
    <property type="entry name" value="CATIONIC AMINO ACID TRANSPORTER 4"/>
    <property type="match status" value="1"/>
</dbReference>
<evidence type="ECO:0000259" key="7">
    <source>
        <dbReference type="Pfam" id="PF13906"/>
    </source>
</evidence>
<feature type="transmembrane region" description="Helical" evidence="6">
    <location>
        <begin position="221"/>
        <end position="240"/>
    </location>
</feature>
<gene>
    <name evidence="8" type="ORF">pdam_00004159</name>
</gene>
<evidence type="ECO:0000256" key="1">
    <source>
        <dbReference type="ARBA" id="ARBA00004141"/>
    </source>
</evidence>
<accession>A0A3M6TWV7</accession>
<dbReference type="OrthoDB" id="3900342at2759"/>
<organism evidence="8 9">
    <name type="scientific">Pocillopora damicornis</name>
    <name type="common">Cauliflower coral</name>
    <name type="synonym">Millepora damicornis</name>
    <dbReference type="NCBI Taxonomy" id="46731"/>
    <lineage>
        <taxon>Eukaryota</taxon>
        <taxon>Metazoa</taxon>
        <taxon>Cnidaria</taxon>
        <taxon>Anthozoa</taxon>
        <taxon>Hexacorallia</taxon>
        <taxon>Scleractinia</taxon>
        <taxon>Astrocoeniina</taxon>
        <taxon>Pocilloporidae</taxon>
        <taxon>Pocillopora</taxon>
    </lineage>
</organism>
<feature type="domain" description="Cationic amino acid transporter C-terminal" evidence="7">
    <location>
        <begin position="564"/>
        <end position="614"/>
    </location>
</feature>
<evidence type="ECO:0000256" key="5">
    <source>
        <dbReference type="ARBA" id="ARBA00023136"/>
    </source>
</evidence>
<dbReference type="Pfam" id="PF13520">
    <property type="entry name" value="AA_permease_2"/>
    <property type="match status" value="1"/>
</dbReference>
<dbReference type="STRING" id="46731.A0A3M6TWV7"/>
<dbReference type="FunFam" id="1.20.1740.10:FF:000010">
    <property type="entry name" value="probable cationic amino acid transporter"/>
    <property type="match status" value="1"/>
</dbReference>
<feature type="transmembrane region" description="Helical" evidence="6">
    <location>
        <begin position="61"/>
        <end position="83"/>
    </location>
</feature>
<feature type="transmembrane region" description="Helical" evidence="6">
    <location>
        <begin position="33"/>
        <end position="55"/>
    </location>
</feature>
<feature type="transmembrane region" description="Helical" evidence="6">
    <location>
        <begin position="192"/>
        <end position="209"/>
    </location>
</feature>
<evidence type="ECO:0000256" key="2">
    <source>
        <dbReference type="ARBA" id="ARBA00022448"/>
    </source>
</evidence>
<reference evidence="8 9" key="1">
    <citation type="journal article" date="2018" name="Sci. Rep.">
        <title>Comparative analysis of the Pocillopora damicornis genome highlights role of immune system in coral evolution.</title>
        <authorList>
            <person name="Cunning R."/>
            <person name="Bay R.A."/>
            <person name="Gillette P."/>
            <person name="Baker A.C."/>
            <person name="Traylor-Knowles N."/>
        </authorList>
    </citation>
    <scope>NUCLEOTIDE SEQUENCE [LARGE SCALE GENOMIC DNA]</scope>
    <source>
        <strain evidence="8">RSMAS</strain>
        <tissue evidence="8">Whole animal</tissue>
    </source>
</reference>
<feature type="transmembrane region" description="Helical" evidence="6">
    <location>
        <begin position="566"/>
        <end position="585"/>
    </location>
</feature>
<keyword evidence="2" id="KW-0813">Transport</keyword>
<comment type="subcellular location">
    <subcellularLocation>
        <location evidence="1">Membrane</location>
        <topology evidence="1">Multi-pass membrane protein</topology>
    </subcellularLocation>
</comment>
<evidence type="ECO:0000313" key="8">
    <source>
        <dbReference type="EMBL" id="RMX45739.1"/>
    </source>
</evidence>
<dbReference type="Gene3D" id="1.20.1740.10">
    <property type="entry name" value="Amino acid/polyamine transporter I"/>
    <property type="match status" value="2"/>
</dbReference>
<feature type="transmembrane region" description="Helical" evidence="6">
    <location>
        <begin position="95"/>
        <end position="115"/>
    </location>
</feature>
<evidence type="ECO:0000256" key="4">
    <source>
        <dbReference type="ARBA" id="ARBA00022989"/>
    </source>
</evidence>
<keyword evidence="9" id="KW-1185">Reference proteome</keyword>
<feature type="transmembrane region" description="Helical" evidence="6">
    <location>
        <begin position="261"/>
        <end position="287"/>
    </location>
</feature>
<feature type="transmembrane region" description="Helical" evidence="6">
    <location>
        <begin position="357"/>
        <end position="376"/>
    </location>
</feature>
<comment type="caution">
    <text evidence="8">The sequence shown here is derived from an EMBL/GenBank/DDBJ whole genome shotgun (WGS) entry which is preliminary data.</text>
</comment>
<dbReference type="Proteomes" id="UP000275408">
    <property type="component" value="Unassembled WGS sequence"/>
</dbReference>
<dbReference type="GO" id="GO:0015171">
    <property type="term" value="F:amino acid transmembrane transporter activity"/>
    <property type="evidence" value="ECO:0007669"/>
    <property type="project" value="TreeGrafter"/>
</dbReference>
<feature type="transmembrane region" description="Helical" evidence="6">
    <location>
        <begin position="163"/>
        <end position="180"/>
    </location>
</feature>
<protein>
    <recommendedName>
        <fullName evidence="7">Cationic amino acid transporter C-terminal domain-containing protein</fullName>
    </recommendedName>
</protein>
<keyword evidence="4 6" id="KW-1133">Transmembrane helix</keyword>
<dbReference type="GO" id="GO:0005886">
    <property type="term" value="C:plasma membrane"/>
    <property type="evidence" value="ECO:0007669"/>
    <property type="project" value="TreeGrafter"/>
</dbReference>
<evidence type="ECO:0000313" key="9">
    <source>
        <dbReference type="Proteomes" id="UP000275408"/>
    </source>
</evidence>
<feature type="transmembrane region" description="Helical" evidence="6">
    <location>
        <begin position="530"/>
        <end position="554"/>
    </location>
</feature>
<feature type="transmembrane region" description="Helical" evidence="6">
    <location>
        <begin position="382"/>
        <end position="403"/>
    </location>
</feature>
<name>A0A3M6TWV7_POCDA</name>
<dbReference type="AlphaFoldDB" id="A0A3M6TWV7"/>
<evidence type="ECO:0000256" key="6">
    <source>
        <dbReference type="SAM" id="Phobius"/>
    </source>
</evidence>
<dbReference type="InterPro" id="IPR029485">
    <property type="entry name" value="CAT_C"/>
</dbReference>
<feature type="transmembrane region" description="Helical" evidence="6">
    <location>
        <begin position="591"/>
        <end position="612"/>
    </location>
</feature>
<evidence type="ECO:0000256" key="3">
    <source>
        <dbReference type="ARBA" id="ARBA00022692"/>
    </source>
</evidence>
<dbReference type="PANTHER" id="PTHR43243">
    <property type="entry name" value="INNER MEMBRANE TRANSPORTER YGJI-RELATED"/>
    <property type="match status" value="1"/>
</dbReference>